<dbReference type="RefSeq" id="XP_016266967.1">
    <property type="nucleotide sequence ID" value="XM_016403070.1"/>
</dbReference>
<dbReference type="GeneID" id="27354469"/>
<dbReference type="InterPro" id="IPR002347">
    <property type="entry name" value="SDR_fam"/>
</dbReference>
<keyword evidence="2" id="KW-0560">Oxidoreductase</keyword>
<dbReference type="Proteomes" id="UP000053342">
    <property type="component" value="Unassembled WGS sequence"/>
</dbReference>
<gene>
    <name evidence="4" type="ORF">PV06_02395</name>
</gene>
<reference evidence="4 5" key="1">
    <citation type="submission" date="2015-01" db="EMBL/GenBank/DDBJ databases">
        <title>The Genome Sequence of Exophiala oligosperma CBS72588.</title>
        <authorList>
            <consortium name="The Broad Institute Genomics Platform"/>
            <person name="Cuomo C."/>
            <person name="de Hoog S."/>
            <person name="Gorbushina A."/>
            <person name="Stielow B."/>
            <person name="Teixiera M."/>
            <person name="Abouelleil A."/>
            <person name="Chapman S.B."/>
            <person name="Priest M."/>
            <person name="Young S.K."/>
            <person name="Wortman J."/>
            <person name="Nusbaum C."/>
            <person name="Birren B."/>
        </authorList>
    </citation>
    <scope>NUCLEOTIDE SEQUENCE [LARGE SCALE GENOMIC DNA]</scope>
    <source>
        <strain evidence="4 5">CBS 72588</strain>
    </source>
</reference>
<dbReference type="AlphaFoldDB" id="A0A0D2B3G5"/>
<dbReference type="InterPro" id="IPR051911">
    <property type="entry name" value="SDR_oxidoreductase"/>
</dbReference>
<sequence length="296" mass="31920">MASPSKVWFITGCSSGFGKALALEVLGRGDKVLASARSATKLEALKGAGATVFRLDVTSPLDDLKKMAEWANNQYGRIDYLINNAGYCQVGGLEELTPEETQAQFATNVFGLLNVTRAILPYMRARRSGVIANFSSIGAWRGTPAVGIYEASKWAVSGITETLRLELAEFNIKVCSIEPGYFRSDFLASGHKNLHEHVIADYDGTAVRKTEERVERTNQNQPGDPAKGAKVIVDVLTGVTGKGRKDIPVRIALGADANRIIKGKCEETIALLDGWKEITSSTDFEAPGEVSTVVPP</sequence>
<dbReference type="STRING" id="215243.A0A0D2B3G5"/>
<evidence type="ECO:0000313" key="5">
    <source>
        <dbReference type="Proteomes" id="UP000053342"/>
    </source>
</evidence>
<accession>A0A0D2B3G5</accession>
<dbReference type="PANTHER" id="PTHR43976:SF16">
    <property type="entry name" value="SHORT-CHAIN DEHYDROGENASE_REDUCTASE FAMILY PROTEIN"/>
    <property type="match status" value="1"/>
</dbReference>
<dbReference type="PRINTS" id="PR00080">
    <property type="entry name" value="SDRFAMILY"/>
</dbReference>
<dbReference type="PRINTS" id="PR00081">
    <property type="entry name" value="GDHRDH"/>
</dbReference>
<evidence type="ECO:0000256" key="2">
    <source>
        <dbReference type="ARBA" id="ARBA00023002"/>
    </source>
</evidence>
<dbReference type="InterPro" id="IPR036291">
    <property type="entry name" value="NAD(P)-bd_dom_sf"/>
</dbReference>
<name>A0A0D2B3G5_9EURO</name>
<keyword evidence="5" id="KW-1185">Reference proteome</keyword>
<dbReference type="OrthoDB" id="1274115at2759"/>
<dbReference type="PANTHER" id="PTHR43976">
    <property type="entry name" value="SHORT CHAIN DEHYDROGENASE"/>
    <property type="match status" value="1"/>
</dbReference>
<protein>
    <submittedName>
        <fullName evidence="4">Uncharacterized protein</fullName>
    </submittedName>
</protein>
<dbReference type="HOGENOM" id="CLU_010194_2_9_1"/>
<dbReference type="Pfam" id="PF00106">
    <property type="entry name" value="adh_short"/>
    <property type="match status" value="1"/>
</dbReference>
<dbReference type="Gene3D" id="3.40.50.720">
    <property type="entry name" value="NAD(P)-binding Rossmann-like Domain"/>
    <property type="match status" value="1"/>
</dbReference>
<evidence type="ECO:0000256" key="1">
    <source>
        <dbReference type="ARBA" id="ARBA00006484"/>
    </source>
</evidence>
<evidence type="ECO:0000313" key="4">
    <source>
        <dbReference type="EMBL" id="KIW46751.1"/>
    </source>
</evidence>
<proteinExistence type="inferred from homology"/>
<dbReference type="VEuPathDB" id="FungiDB:PV06_02395"/>
<organism evidence="4 5">
    <name type="scientific">Exophiala oligosperma</name>
    <dbReference type="NCBI Taxonomy" id="215243"/>
    <lineage>
        <taxon>Eukaryota</taxon>
        <taxon>Fungi</taxon>
        <taxon>Dikarya</taxon>
        <taxon>Ascomycota</taxon>
        <taxon>Pezizomycotina</taxon>
        <taxon>Eurotiomycetes</taxon>
        <taxon>Chaetothyriomycetidae</taxon>
        <taxon>Chaetothyriales</taxon>
        <taxon>Herpotrichiellaceae</taxon>
        <taxon>Exophiala</taxon>
    </lineage>
</organism>
<comment type="similarity">
    <text evidence="1 3">Belongs to the short-chain dehydrogenases/reductases (SDR) family.</text>
</comment>
<evidence type="ECO:0000256" key="3">
    <source>
        <dbReference type="RuleBase" id="RU000363"/>
    </source>
</evidence>
<dbReference type="GO" id="GO:0016491">
    <property type="term" value="F:oxidoreductase activity"/>
    <property type="evidence" value="ECO:0007669"/>
    <property type="project" value="UniProtKB-KW"/>
</dbReference>
<dbReference type="SUPFAM" id="SSF51735">
    <property type="entry name" value="NAD(P)-binding Rossmann-fold domains"/>
    <property type="match status" value="1"/>
</dbReference>
<dbReference type="EMBL" id="KN847333">
    <property type="protein sequence ID" value="KIW46751.1"/>
    <property type="molecule type" value="Genomic_DNA"/>
</dbReference>
<dbReference type="CDD" id="cd05374">
    <property type="entry name" value="17beta-HSD-like_SDR_c"/>
    <property type="match status" value="1"/>
</dbReference>